<dbReference type="EMBL" id="JARYMX010000001">
    <property type="protein sequence ID" value="KAJ9565737.1"/>
    <property type="molecule type" value="Genomic_DNA"/>
</dbReference>
<reference evidence="2" key="1">
    <citation type="submission" date="2023-03" db="EMBL/GenBank/DDBJ databases">
        <title>Chromosome-scale reference genome and RAD-based genetic map of yellow starthistle (Centaurea solstitialis) reveal putative structural variation and QTLs associated with invader traits.</title>
        <authorList>
            <person name="Reatini B."/>
            <person name="Cang F.A."/>
            <person name="Jiang Q."/>
            <person name="Mckibben M.T.W."/>
            <person name="Barker M.S."/>
            <person name="Rieseberg L.H."/>
            <person name="Dlugosch K.M."/>
        </authorList>
    </citation>
    <scope>NUCLEOTIDE SEQUENCE</scope>
    <source>
        <strain evidence="2">CAN-66</strain>
        <tissue evidence="2">Leaf</tissue>
    </source>
</reference>
<comment type="caution">
    <text evidence="2">The sequence shown here is derived from an EMBL/GenBank/DDBJ whole genome shotgun (WGS) entry which is preliminary data.</text>
</comment>
<evidence type="ECO:0000313" key="3">
    <source>
        <dbReference type="Proteomes" id="UP001172457"/>
    </source>
</evidence>
<dbReference type="PANTHER" id="PTHR46250">
    <property type="entry name" value="MYB/SANT-LIKE DNA-BINDING DOMAIN PROTEIN-RELATED"/>
    <property type="match status" value="1"/>
</dbReference>
<sequence length="235" mass="26821">MEVSDANSNSTTPTSHALETLSVLRSPFYPIKLQGRMVIACTLLYNFIRMYMAIDPEENTTLTVDDMFIGEEMFGSNDDVGSIDIKSKRWWIEEISITEEDLLISILQEIVVAGGRSDNGSFWTGTHDQIVLKMGEKILGLNITSKHVQNKMKRLKDKYSTAYDMLNTSGFGWDDTKQWVTVDAYMLEEYLKTPVNRFLWLFFDLQNSPGRTTPPVVRVGLVELSRSDFQFSESD</sequence>
<dbReference type="AlphaFoldDB" id="A0AA38U9M5"/>
<keyword evidence="3" id="KW-1185">Reference proteome</keyword>
<name>A0AA38U9M5_9ASTR</name>
<organism evidence="2 3">
    <name type="scientific">Centaurea solstitialis</name>
    <name type="common">yellow star-thistle</name>
    <dbReference type="NCBI Taxonomy" id="347529"/>
    <lineage>
        <taxon>Eukaryota</taxon>
        <taxon>Viridiplantae</taxon>
        <taxon>Streptophyta</taxon>
        <taxon>Embryophyta</taxon>
        <taxon>Tracheophyta</taxon>
        <taxon>Spermatophyta</taxon>
        <taxon>Magnoliopsida</taxon>
        <taxon>eudicotyledons</taxon>
        <taxon>Gunneridae</taxon>
        <taxon>Pentapetalae</taxon>
        <taxon>asterids</taxon>
        <taxon>campanulids</taxon>
        <taxon>Asterales</taxon>
        <taxon>Asteraceae</taxon>
        <taxon>Carduoideae</taxon>
        <taxon>Cardueae</taxon>
        <taxon>Centaureinae</taxon>
        <taxon>Centaurea</taxon>
    </lineage>
</organism>
<feature type="domain" description="Myb/SANT-like" evidence="1">
    <location>
        <begin position="98"/>
        <end position="184"/>
    </location>
</feature>
<protein>
    <recommendedName>
        <fullName evidence="1">Myb/SANT-like domain-containing protein</fullName>
    </recommendedName>
</protein>
<gene>
    <name evidence="2" type="ORF">OSB04_001703</name>
</gene>
<evidence type="ECO:0000313" key="2">
    <source>
        <dbReference type="EMBL" id="KAJ9565737.1"/>
    </source>
</evidence>
<dbReference type="Pfam" id="PF12776">
    <property type="entry name" value="Myb_DNA-bind_3"/>
    <property type="match status" value="1"/>
</dbReference>
<dbReference type="PANTHER" id="PTHR46250:SF18">
    <property type="entry name" value="MYB_SANT-LIKE DOMAIN-CONTAINING PROTEIN"/>
    <property type="match status" value="1"/>
</dbReference>
<dbReference type="InterPro" id="IPR024752">
    <property type="entry name" value="Myb/SANT-like_dom"/>
</dbReference>
<accession>A0AA38U9M5</accession>
<dbReference type="Proteomes" id="UP001172457">
    <property type="component" value="Chromosome 1"/>
</dbReference>
<proteinExistence type="predicted"/>
<evidence type="ECO:0000259" key="1">
    <source>
        <dbReference type="Pfam" id="PF12776"/>
    </source>
</evidence>